<dbReference type="SFLD" id="SFLDG00358">
    <property type="entry name" value="Main_(cytGST)"/>
    <property type="match status" value="1"/>
</dbReference>
<protein>
    <submittedName>
        <fullName evidence="6">Glutathione S-transferase</fullName>
    </submittedName>
</protein>
<dbReference type="InterPro" id="IPR010987">
    <property type="entry name" value="Glutathione-S-Trfase_C-like"/>
</dbReference>
<dbReference type="Pfam" id="PF00043">
    <property type="entry name" value="GST_C"/>
    <property type="match status" value="1"/>
</dbReference>
<comment type="similarity">
    <text evidence="1 3">Belongs to the GST superfamily.</text>
</comment>
<organism evidence="6 7">
    <name type="scientific">Hyaloscypha variabilis (strain UAMH 11265 / GT02V1 / F)</name>
    <name type="common">Meliniomyces variabilis</name>
    <dbReference type="NCBI Taxonomy" id="1149755"/>
    <lineage>
        <taxon>Eukaryota</taxon>
        <taxon>Fungi</taxon>
        <taxon>Dikarya</taxon>
        <taxon>Ascomycota</taxon>
        <taxon>Pezizomycotina</taxon>
        <taxon>Leotiomycetes</taxon>
        <taxon>Helotiales</taxon>
        <taxon>Hyaloscyphaceae</taxon>
        <taxon>Hyaloscypha</taxon>
        <taxon>Hyaloscypha variabilis</taxon>
    </lineage>
</organism>
<gene>
    <name evidence="6" type="ORF">L207DRAFT_418146</name>
</gene>
<dbReference type="FunFam" id="3.40.30.10:FF:000039">
    <property type="entry name" value="Glutathione S-transferase domain"/>
    <property type="match status" value="1"/>
</dbReference>
<dbReference type="InterPro" id="IPR040079">
    <property type="entry name" value="Glutathione_S-Trfase"/>
</dbReference>
<keyword evidence="2 6" id="KW-0808">Transferase</keyword>
<dbReference type="SUPFAM" id="SSF47616">
    <property type="entry name" value="GST C-terminal domain-like"/>
    <property type="match status" value="1"/>
</dbReference>
<keyword evidence="7" id="KW-1185">Reference proteome</keyword>
<evidence type="ECO:0000256" key="3">
    <source>
        <dbReference type="RuleBase" id="RU003494"/>
    </source>
</evidence>
<dbReference type="Proteomes" id="UP000235786">
    <property type="component" value="Unassembled WGS sequence"/>
</dbReference>
<evidence type="ECO:0000313" key="6">
    <source>
        <dbReference type="EMBL" id="PMD46821.1"/>
    </source>
</evidence>
<dbReference type="SFLD" id="SFLDG01151">
    <property type="entry name" value="Main.2:_Nu-like"/>
    <property type="match status" value="1"/>
</dbReference>
<dbReference type="PANTHER" id="PTHR44051:SF8">
    <property type="entry name" value="GLUTATHIONE S-TRANSFERASE GSTA"/>
    <property type="match status" value="1"/>
</dbReference>
<dbReference type="PROSITE" id="PS50405">
    <property type="entry name" value="GST_CTER"/>
    <property type="match status" value="1"/>
</dbReference>
<dbReference type="SFLD" id="SFLDG01150">
    <property type="entry name" value="Main.1:_Beta-like"/>
    <property type="match status" value="1"/>
</dbReference>
<sequence>MENNITLYSLDGTPNCIKVTLALEELNLKYATQTVDLRKNEQKNPWFLEINPNGRIPAVKDGDLRIFESGAILLYLADKYDTNHKISYPHGTNEYYEMLSWVMFQMGGVGPMQGQANHFRLAAKVRSDYAIDRYMQETKRLYSVLESRLETHDWLAGTRYTIADIASFAWVRNAELIELDLQAFPNVKKWVEKIEGREAAKRGVSLPPDVKSAQERRDMFAAMRSRIDGLGNMDKL</sequence>
<dbReference type="Pfam" id="PF02798">
    <property type="entry name" value="GST_N"/>
    <property type="match status" value="1"/>
</dbReference>
<dbReference type="InterPro" id="IPR004046">
    <property type="entry name" value="GST_C"/>
</dbReference>
<dbReference type="GO" id="GO:0016740">
    <property type="term" value="F:transferase activity"/>
    <property type="evidence" value="ECO:0007669"/>
    <property type="project" value="UniProtKB-KW"/>
</dbReference>
<dbReference type="InterPro" id="IPR004045">
    <property type="entry name" value="Glutathione_S-Trfase_N"/>
</dbReference>
<evidence type="ECO:0000259" key="4">
    <source>
        <dbReference type="PROSITE" id="PS50404"/>
    </source>
</evidence>
<reference evidence="6 7" key="1">
    <citation type="submission" date="2016-04" db="EMBL/GenBank/DDBJ databases">
        <title>A degradative enzymes factory behind the ericoid mycorrhizal symbiosis.</title>
        <authorList>
            <consortium name="DOE Joint Genome Institute"/>
            <person name="Martino E."/>
            <person name="Morin E."/>
            <person name="Grelet G."/>
            <person name="Kuo A."/>
            <person name="Kohler A."/>
            <person name="Daghino S."/>
            <person name="Barry K."/>
            <person name="Choi C."/>
            <person name="Cichocki N."/>
            <person name="Clum A."/>
            <person name="Copeland A."/>
            <person name="Hainaut M."/>
            <person name="Haridas S."/>
            <person name="Labutti K."/>
            <person name="Lindquist E."/>
            <person name="Lipzen A."/>
            <person name="Khouja H.-R."/>
            <person name="Murat C."/>
            <person name="Ohm R."/>
            <person name="Olson A."/>
            <person name="Spatafora J."/>
            <person name="Veneault-Fourrey C."/>
            <person name="Henrissat B."/>
            <person name="Grigoriev I."/>
            <person name="Martin F."/>
            <person name="Perotto S."/>
        </authorList>
    </citation>
    <scope>NUCLEOTIDE SEQUENCE [LARGE SCALE GENOMIC DNA]</scope>
    <source>
        <strain evidence="6 7">F</strain>
    </source>
</reference>
<dbReference type="PANTHER" id="PTHR44051">
    <property type="entry name" value="GLUTATHIONE S-TRANSFERASE-RELATED"/>
    <property type="match status" value="1"/>
</dbReference>
<accession>A0A2J6S7T9</accession>
<name>A0A2J6S7T9_HYAVF</name>
<dbReference type="AlphaFoldDB" id="A0A2J6S7T9"/>
<dbReference type="Gene3D" id="1.20.1050.10">
    <property type="match status" value="1"/>
</dbReference>
<dbReference type="SFLD" id="SFLDS00019">
    <property type="entry name" value="Glutathione_Transferase_(cytos"/>
    <property type="match status" value="1"/>
</dbReference>
<dbReference type="InterPro" id="IPR036282">
    <property type="entry name" value="Glutathione-S-Trfase_C_sf"/>
</dbReference>
<dbReference type="EMBL" id="KZ613939">
    <property type="protein sequence ID" value="PMD46821.1"/>
    <property type="molecule type" value="Genomic_DNA"/>
</dbReference>
<proteinExistence type="inferred from homology"/>
<dbReference type="Gene3D" id="3.40.30.10">
    <property type="entry name" value="Glutaredoxin"/>
    <property type="match status" value="1"/>
</dbReference>
<dbReference type="OrthoDB" id="422574at2759"/>
<dbReference type="STRING" id="1149755.A0A2J6S7T9"/>
<evidence type="ECO:0000259" key="5">
    <source>
        <dbReference type="PROSITE" id="PS50405"/>
    </source>
</evidence>
<evidence type="ECO:0000256" key="2">
    <source>
        <dbReference type="ARBA" id="ARBA00022679"/>
    </source>
</evidence>
<dbReference type="PROSITE" id="PS50404">
    <property type="entry name" value="GST_NTER"/>
    <property type="match status" value="1"/>
</dbReference>
<dbReference type="InterPro" id="IPR036249">
    <property type="entry name" value="Thioredoxin-like_sf"/>
</dbReference>
<feature type="domain" description="GST C-terminal" evidence="5">
    <location>
        <begin position="91"/>
        <end position="219"/>
    </location>
</feature>
<evidence type="ECO:0000256" key="1">
    <source>
        <dbReference type="ARBA" id="ARBA00007409"/>
    </source>
</evidence>
<dbReference type="CDD" id="cd03048">
    <property type="entry name" value="GST_N_Ure2p_like"/>
    <property type="match status" value="1"/>
</dbReference>
<dbReference type="SUPFAM" id="SSF52833">
    <property type="entry name" value="Thioredoxin-like"/>
    <property type="match status" value="1"/>
</dbReference>
<evidence type="ECO:0000313" key="7">
    <source>
        <dbReference type="Proteomes" id="UP000235786"/>
    </source>
</evidence>
<feature type="domain" description="GST N-terminal" evidence="4">
    <location>
        <begin position="3"/>
        <end position="84"/>
    </location>
</feature>